<keyword evidence="2" id="KW-1134">Transmembrane beta strand</keyword>
<keyword evidence="4" id="KW-0472">Membrane</keyword>
<dbReference type="PANTHER" id="PTHR30026">
    <property type="entry name" value="OUTER MEMBRANE PROTEIN TOLC"/>
    <property type="match status" value="1"/>
</dbReference>
<proteinExistence type="predicted"/>
<dbReference type="EMBL" id="JAEDAE010000001">
    <property type="protein sequence ID" value="MBH8556585.1"/>
    <property type="molecule type" value="Genomic_DNA"/>
</dbReference>
<comment type="caution">
    <text evidence="6">The sequence shown here is derived from an EMBL/GenBank/DDBJ whole genome shotgun (WGS) entry which is preliminary data.</text>
</comment>
<protein>
    <submittedName>
        <fullName evidence="6">TolC family protein</fullName>
    </submittedName>
</protein>
<keyword evidence="5" id="KW-0998">Cell outer membrane</keyword>
<dbReference type="SUPFAM" id="SSF56954">
    <property type="entry name" value="Outer membrane efflux proteins (OEP)"/>
    <property type="match status" value="1"/>
</dbReference>
<accession>A0ABS0Q1W1</accession>
<keyword evidence="7" id="KW-1185">Reference proteome</keyword>
<dbReference type="Proteomes" id="UP000625631">
    <property type="component" value="Unassembled WGS sequence"/>
</dbReference>
<evidence type="ECO:0000256" key="4">
    <source>
        <dbReference type="ARBA" id="ARBA00023136"/>
    </source>
</evidence>
<reference evidence="6 7" key="1">
    <citation type="submission" date="2020-12" db="EMBL/GenBank/DDBJ databases">
        <title>Hymenobacter sp.</title>
        <authorList>
            <person name="Kim M.K."/>
        </authorList>
    </citation>
    <scope>NUCLEOTIDE SEQUENCE [LARGE SCALE GENOMIC DNA]</scope>
    <source>
        <strain evidence="6 7">BT442</strain>
    </source>
</reference>
<sequence>MRDFKLISGRFSSELARSFVALTILPCLLFARFSCLIWCLTLSGLPALFAGAARAQTGAAPAVLAPLPAVAPTPASPRRLDDFLLVARQNSPLLRETANQVRQNRLDSLVRARQNGVQVGGIGSALYYPSITNNQGESVLGYDNAISNGGNYAAIAQATKPILNRFQLQNDYQILANQGQVLRNTGRLSALDLRRSITDQFLTAYAAETQLTFSRTLLTQLRQQDAQLRQLVNGGIFKQTQYLSFYLSVRTQEVTVEQNRLAYRRELGTLRALAGVADTALVALEAPTPPTHRPLAGLLAPAQRQYTLDSLRLLLDRRAVDANYRPKVSAVVDAGLQSSSYLPVALAHSVGIGGGLQLNIPIFDGHQRQLQYQRIELSEQSRRGYRQFLTVQRQQQYEQLEGLIRSSDALLGRIREQLRVADALVGAARQQLATGDVAILDYLNLVTSYRTLQFSLTQAQTDQLRSRFALDYLAEQ</sequence>
<gene>
    <name evidence="6" type="ORF">I7X13_00900</name>
</gene>
<comment type="subcellular location">
    <subcellularLocation>
        <location evidence="1">Cell outer membrane</location>
    </subcellularLocation>
</comment>
<organism evidence="6 7">
    <name type="scientific">Hymenobacter negativus</name>
    <dbReference type="NCBI Taxonomy" id="2795026"/>
    <lineage>
        <taxon>Bacteria</taxon>
        <taxon>Pseudomonadati</taxon>
        <taxon>Bacteroidota</taxon>
        <taxon>Cytophagia</taxon>
        <taxon>Cytophagales</taxon>
        <taxon>Hymenobacteraceae</taxon>
        <taxon>Hymenobacter</taxon>
    </lineage>
</organism>
<evidence type="ECO:0000256" key="1">
    <source>
        <dbReference type="ARBA" id="ARBA00004442"/>
    </source>
</evidence>
<dbReference type="Gene3D" id="1.20.1600.10">
    <property type="entry name" value="Outer membrane efflux proteins (OEP)"/>
    <property type="match status" value="1"/>
</dbReference>
<evidence type="ECO:0000256" key="2">
    <source>
        <dbReference type="ARBA" id="ARBA00022452"/>
    </source>
</evidence>
<dbReference type="InterPro" id="IPR051906">
    <property type="entry name" value="TolC-like"/>
</dbReference>
<dbReference type="PANTHER" id="PTHR30026:SF20">
    <property type="entry name" value="OUTER MEMBRANE PROTEIN TOLC"/>
    <property type="match status" value="1"/>
</dbReference>
<name>A0ABS0Q1W1_9BACT</name>
<evidence type="ECO:0000256" key="3">
    <source>
        <dbReference type="ARBA" id="ARBA00022692"/>
    </source>
</evidence>
<keyword evidence="3" id="KW-0812">Transmembrane</keyword>
<evidence type="ECO:0000313" key="6">
    <source>
        <dbReference type="EMBL" id="MBH8556585.1"/>
    </source>
</evidence>
<evidence type="ECO:0000313" key="7">
    <source>
        <dbReference type="Proteomes" id="UP000625631"/>
    </source>
</evidence>
<evidence type="ECO:0000256" key="5">
    <source>
        <dbReference type="ARBA" id="ARBA00023237"/>
    </source>
</evidence>